<dbReference type="AlphaFoldDB" id="D9X6V9"/>
<dbReference type="EMBL" id="GG657757">
    <property type="protein sequence ID" value="EFL34026.1"/>
    <property type="molecule type" value="Genomic_DNA"/>
</dbReference>
<evidence type="ECO:0000313" key="2">
    <source>
        <dbReference type="EMBL" id="EFL34026.1"/>
    </source>
</evidence>
<evidence type="ECO:0008006" key="4">
    <source>
        <dbReference type="Google" id="ProtNLM"/>
    </source>
</evidence>
<proteinExistence type="predicted"/>
<reference evidence="3" key="1">
    <citation type="submission" date="2009-02" db="EMBL/GenBank/DDBJ databases">
        <title>Annotation of Streptomyces viridochromogenes strain DSM 40736.</title>
        <authorList>
            <consortium name="The Broad Institute Genome Sequencing Platform"/>
            <consortium name="Broad Institute Microbial Sequencing Center"/>
            <person name="Fischbach M."/>
            <person name="Godfrey P."/>
            <person name="Ward D."/>
            <person name="Young S."/>
            <person name="Zeng Q."/>
            <person name="Koehrsen M."/>
            <person name="Alvarado L."/>
            <person name="Berlin A.M."/>
            <person name="Bochicchio J."/>
            <person name="Borenstein D."/>
            <person name="Chapman S.B."/>
            <person name="Chen Z."/>
            <person name="Engels R."/>
            <person name="Freedman E."/>
            <person name="Gellesch M."/>
            <person name="Goldberg J."/>
            <person name="Griggs A."/>
            <person name="Gujja S."/>
            <person name="Heilman E.R."/>
            <person name="Heiman D.I."/>
            <person name="Hepburn T.A."/>
            <person name="Howarth C."/>
            <person name="Jen D."/>
            <person name="Larson L."/>
            <person name="Lewis B."/>
            <person name="Mehta T."/>
            <person name="Park D."/>
            <person name="Pearson M."/>
            <person name="Richards J."/>
            <person name="Roberts A."/>
            <person name="Saif S."/>
            <person name="Shea T.D."/>
            <person name="Shenoy N."/>
            <person name="Sisk P."/>
            <person name="Stolte C."/>
            <person name="Sykes S.N."/>
            <person name="Thomson T."/>
            <person name="Walk T."/>
            <person name="White J."/>
            <person name="Yandava C."/>
            <person name="Straight P."/>
            <person name="Clardy J."/>
            <person name="Hung D."/>
            <person name="Kolter R."/>
            <person name="Mekalanos J."/>
            <person name="Walker S."/>
            <person name="Walsh C.T."/>
            <person name="Wieland-Brown L.C."/>
            <person name="Haas B."/>
            <person name="Nusbaum C."/>
            <person name="Birren B."/>
        </authorList>
    </citation>
    <scope>NUCLEOTIDE SEQUENCE [LARGE SCALE GENOMIC DNA]</scope>
    <source>
        <strain evidence="3">DSM 40736 / JCM 4977 / BCRC 1201 / Tue 494</strain>
    </source>
</reference>
<dbReference type="eggNOG" id="COG0457">
    <property type="taxonomic scope" value="Bacteria"/>
</dbReference>
<evidence type="ECO:0000256" key="1">
    <source>
        <dbReference type="SAM" id="MobiDB-lite"/>
    </source>
</evidence>
<evidence type="ECO:0000313" key="3">
    <source>
        <dbReference type="Proteomes" id="UP000004184"/>
    </source>
</evidence>
<organism evidence="2 3">
    <name type="scientific">Streptomyces viridochromogenes (strain DSM 40736 / JCM 4977 / BCRC 1201 / Tue 494)</name>
    <dbReference type="NCBI Taxonomy" id="591159"/>
    <lineage>
        <taxon>Bacteria</taxon>
        <taxon>Bacillati</taxon>
        <taxon>Actinomycetota</taxon>
        <taxon>Actinomycetes</taxon>
        <taxon>Kitasatosporales</taxon>
        <taxon>Streptomycetaceae</taxon>
        <taxon>Streptomyces</taxon>
    </lineage>
</organism>
<feature type="region of interest" description="Disordered" evidence="1">
    <location>
        <begin position="87"/>
        <end position="107"/>
    </location>
</feature>
<accession>D9X6V9</accession>
<protein>
    <recommendedName>
        <fullName evidence="4">Tat pathway signal sequence domain protein</fullName>
    </recommendedName>
</protein>
<dbReference type="HOGENOM" id="CLU_041544_0_0_11"/>
<name>D9X6V9_STRVT</name>
<dbReference type="Proteomes" id="UP000004184">
    <property type="component" value="Unassembled WGS sequence"/>
</dbReference>
<sequence length="438" mass="47133">MRGRESYRACMDTPRNRVLEAWMAEHGYSSNSLADTVNSALERLTGRPGGLDGSSVRAWKAGRVTWPKSATRRALEDVSGLPAVALGFVPRGRTPSSPAPPQQEDPDMKRRTLVGGIAAAAAVAAAAPGTASPRRIGMSDVNRLNTRFAEIIASDHRHGGQLGIEQQAAALADEALNLQNAGSATQRVRSSLYASAAAFRSSAMWAAIDGRRYDVAKAHMREAQALAEMSGDQAIKFRIWSHAGAMYRHMGRPADALAANDVARNLHITRRDPLFASLGLARQAAIHGTAQNRTGLRRAFDQAQDAMLRADPAEYRPVWMLAFYDQAELDSLALSAYLALGDYATAEFHAHRCLSALRPHMVRSRAITTTRLAHAQLAQGAADAATATAMKVPADAATQHARVTRMLQEFGAALRATAPGSPTVQTWTEHTASWRMAA</sequence>
<gene>
    <name evidence="2" type="ORF">SSQG_04544</name>
</gene>
<keyword evidence="3" id="KW-1185">Reference proteome</keyword>
<dbReference type="STRING" id="591159.SSQG_04544"/>